<evidence type="ECO:0000256" key="5">
    <source>
        <dbReference type="ARBA" id="ARBA00022989"/>
    </source>
</evidence>
<dbReference type="GO" id="GO:0005886">
    <property type="term" value="C:plasma membrane"/>
    <property type="evidence" value="ECO:0007669"/>
    <property type="project" value="UniProtKB-SubCell"/>
</dbReference>
<dbReference type="PANTHER" id="PTHR42718">
    <property type="entry name" value="MAJOR FACILITATOR SUPERFAMILY MULTIDRUG TRANSPORTER MFSC"/>
    <property type="match status" value="1"/>
</dbReference>
<evidence type="ECO:0000256" key="4">
    <source>
        <dbReference type="ARBA" id="ARBA00022692"/>
    </source>
</evidence>
<evidence type="ECO:0000256" key="8">
    <source>
        <dbReference type="SAM" id="MobiDB-lite"/>
    </source>
</evidence>
<dbReference type="EMBL" id="CP054929">
    <property type="protein sequence ID" value="QKW54580.1"/>
    <property type="molecule type" value="Genomic_DNA"/>
</dbReference>
<keyword evidence="7" id="KW-0046">Antibiotic resistance</keyword>
<feature type="transmembrane region" description="Helical" evidence="9">
    <location>
        <begin position="312"/>
        <end position="331"/>
    </location>
</feature>
<dbReference type="Gene3D" id="1.20.1250.20">
    <property type="entry name" value="MFS general substrate transporter like domains"/>
    <property type="match status" value="1"/>
</dbReference>
<dbReference type="InterPro" id="IPR005829">
    <property type="entry name" value="Sugar_transporter_CS"/>
</dbReference>
<evidence type="ECO:0000256" key="3">
    <source>
        <dbReference type="ARBA" id="ARBA00022475"/>
    </source>
</evidence>
<feature type="transmembrane region" description="Helical" evidence="9">
    <location>
        <begin position="90"/>
        <end position="108"/>
    </location>
</feature>
<feature type="transmembrane region" description="Helical" evidence="9">
    <location>
        <begin position="117"/>
        <end position="138"/>
    </location>
</feature>
<evidence type="ECO:0000256" key="9">
    <source>
        <dbReference type="SAM" id="Phobius"/>
    </source>
</evidence>
<feature type="transmembrane region" description="Helical" evidence="9">
    <location>
        <begin position="280"/>
        <end position="300"/>
    </location>
</feature>
<keyword evidence="5 9" id="KW-1133">Transmembrane helix</keyword>
<dbReference type="GO" id="GO:0046677">
    <property type="term" value="P:response to antibiotic"/>
    <property type="evidence" value="ECO:0007669"/>
    <property type="project" value="UniProtKB-KW"/>
</dbReference>
<dbReference type="InterPro" id="IPR036259">
    <property type="entry name" value="MFS_trans_sf"/>
</dbReference>
<dbReference type="PROSITE" id="PS00216">
    <property type="entry name" value="SUGAR_TRANSPORT_1"/>
    <property type="match status" value="1"/>
</dbReference>
<gene>
    <name evidence="11" type="ORF">HUT08_17165</name>
</gene>
<dbReference type="GO" id="GO:0022857">
    <property type="term" value="F:transmembrane transporter activity"/>
    <property type="evidence" value="ECO:0007669"/>
    <property type="project" value="InterPro"/>
</dbReference>
<keyword evidence="12" id="KW-1185">Reference proteome</keyword>
<dbReference type="PROSITE" id="PS50850">
    <property type="entry name" value="MFS"/>
    <property type="match status" value="1"/>
</dbReference>
<dbReference type="Gene3D" id="1.20.1720.10">
    <property type="entry name" value="Multidrug resistance protein D"/>
    <property type="match status" value="1"/>
</dbReference>
<sequence>MVILDVSVVNVALPSIKDSLGFDAVALQWVVGAYAIAFAGLLLLGGRLADLYGRRRVFLCGLALFSLSSLVGGLAGAPGVLIAMRAVQGLGAAVLAPATLTILTTTFAEGQGRTRALATWTAVSSAGGAAGNLIGGVLTQSLSWRWTLLINAPIGLLTGLLALRLLPADRAREAARRLDVPGAALATIGVTGLVFGVTQAERHGWAGPATLAGLGGGALALAGLWWVEARHAGDPLIPRALLRAPGVRVGNAVMLLAGACFIPMWYFLSLYMQDVLHYGALATGLGFLPHTLAGIVAARLAPLAIRRVGARALIVASALLAAGGFLWQSALGPHSDYVSGLLGPALVMSTGMGLLITPITTTVTSGVAPDAAGAASGLMNAARQVGGTFGLAVLVSVAGTAAGAVAGYQRAFWAIAGLCALVAALAAALPPSPPARTTDPRPTPDTPDAPDGVPPNPPTGAEATR</sequence>
<feature type="transmembrane region" description="Helical" evidence="9">
    <location>
        <begin position="26"/>
        <end position="45"/>
    </location>
</feature>
<feature type="domain" description="Major facilitator superfamily (MFS) profile" evidence="10">
    <location>
        <begin position="1"/>
        <end position="434"/>
    </location>
</feature>
<feature type="transmembrane region" description="Helical" evidence="9">
    <location>
        <begin position="205"/>
        <end position="227"/>
    </location>
</feature>
<feature type="region of interest" description="Disordered" evidence="8">
    <location>
        <begin position="430"/>
        <end position="465"/>
    </location>
</feature>
<name>A0A7H8NJG7_9ACTN</name>
<feature type="transmembrane region" description="Helical" evidence="9">
    <location>
        <begin position="178"/>
        <end position="199"/>
    </location>
</feature>
<dbReference type="PANTHER" id="PTHR42718:SF46">
    <property type="entry name" value="BLR6921 PROTEIN"/>
    <property type="match status" value="1"/>
</dbReference>
<keyword evidence="4 9" id="KW-0812">Transmembrane</keyword>
<comment type="subcellular location">
    <subcellularLocation>
        <location evidence="1">Cell membrane</location>
        <topology evidence="1">Multi-pass membrane protein</topology>
    </subcellularLocation>
</comment>
<evidence type="ECO:0000256" key="6">
    <source>
        <dbReference type="ARBA" id="ARBA00023136"/>
    </source>
</evidence>
<reference evidence="11 12" key="1">
    <citation type="submission" date="2020-06" db="EMBL/GenBank/DDBJ databases">
        <title>Genome mining for natural products.</title>
        <authorList>
            <person name="Zhang B."/>
            <person name="Shi J."/>
            <person name="Ge H."/>
        </authorList>
    </citation>
    <scope>NUCLEOTIDE SEQUENCE [LARGE SCALE GENOMIC DNA]</scope>
    <source>
        <strain evidence="11 12">NA00687</strain>
    </source>
</reference>
<organism evidence="11 12">
    <name type="scientific">Streptomyces buecherae</name>
    <dbReference type="NCBI Taxonomy" id="2763006"/>
    <lineage>
        <taxon>Bacteria</taxon>
        <taxon>Bacillati</taxon>
        <taxon>Actinomycetota</taxon>
        <taxon>Actinomycetes</taxon>
        <taxon>Kitasatosporales</taxon>
        <taxon>Streptomycetaceae</taxon>
        <taxon>Streptomyces</taxon>
    </lineage>
</organism>
<evidence type="ECO:0000256" key="2">
    <source>
        <dbReference type="ARBA" id="ARBA00022448"/>
    </source>
</evidence>
<feature type="transmembrane region" description="Helical" evidence="9">
    <location>
        <begin position="337"/>
        <end position="356"/>
    </location>
</feature>
<proteinExistence type="predicted"/>
<dbReference type="Proteomes" id="UP000509303">
    <property type="component" value="Chromosome"/>
</dbReference>
<keyword evidence="3" id="KW-1003">Cell membrane</keyword>
<feature type="transmembrane region" description="Helical" evidence="9">
    <location>
        <begin position="411"/>
        <end position="429"/>
    </location>
</feature>
<feature type="transmembrane region" description="Helical" evidence="9">
    <location>
        <begin position="385"/>
        <end position="405"/>
    </location>
</feature>
<evidence type="ECO:0000256" key="7">
    <source>
        <dbReference type="ARBA" id="ARBA00023251"/>
    </source>
</evidence>
<keyword evidence="2" id="KW-0813">Transport</keyword>
<feature type="transmembrane region" description="Helical" evidence="9">
    <location>
        <begin position="144"/>
        <end position="166"/>
    </location>
</feature>
<protein>
    <submittedName>
        <fullName evidence="11">MFS transporter</fullName>
    </submittedName>
</protein>
<feature type="transmembrane region" description="Helical" evidence="9">
    <location>
        <begin position="248"/>
        <end position="268"/>
    </location>
</feature>
<feature type="compositionally biased region" description="Pro residues" evidence="8">
    <location>
        <begin position="441"/>
        <end position="458"/>
    </location>
</feature>
<evidence type="ECO:0000256" key="1">
    <source>
        <dbReference type="ARBA" id="ARBA00004651"/>
    </source>
</evidence>
<evidence type="ECO:0000313" key="12">
    <source>
        <dbReference type="Proteomes" id="UP000509303"/>
    </source>
</evidence>
<dbReference type="AlphaFoldDB" id="A0A7H8NJG7"/>
<accession>A0A7H8NJG7</accession>
<dbReference type="SUPFAM" id="SSF103473">
    <property type="entry name" value="MFS general substrate transporter"/>
    <property type="match status" value="1"/>
</dbReference>
<dbReference type="CDD" id="cd17321">
    <property type="entry name" value="MFS_MMR_MDR_like"/>
    <property type="match status" value="1"/>
</dbReference>
<keyword evidence="6 9" id="KW-0472">Membrane</keyword>
<evidence type="ECO:0000313" key="11">
    <source>
        <dbReference type="EMBL" id="QKW54580.1"/>
    </source>
</evidence>
<dbReference type="InterPro" id="IPR011701">
    <property type="entry name" value="MFS"/>
</dbReference>
<dbReference type="InterPro" id="IPR020846">
    <property type="entry name" value="MFS_dom"/>
</dbReference>
<dbReference type="Pfam" id="PF07690">
    <property type="entry name" value="MFS_1"/>
    <property type="match status" value="1"/>
</dbReference>
<evidence type="ECO:0000259" key="10">
    <source>
        <dbReference type="PROSITE" id="PS50850"/>
    </source>
</evidence>
<feature type="transmembrane region" description="Helical" evidence="9">
    <location>
        <begin position="57"/>
        <end position="84"/>
    </location>
</feature>